<feature type="region of interest" description="Disordered" evidence="1">
    <location>
        <begin position="1"/>
        <end position="27"/>
    </location>
</feature>
<keyword evidence="4" id="KW-1185">Reference proteome</keyword>
<feature type="region of interest" description="Disordered" evidence="1">
    <location>
        <begin position="56"/>
        <end position="107"/>
    </location>
</feature>
<protein>
    <submittedName>
        <fullName evidence="3">Peptidoglycan-binding protein LysM</fullName>
    </submittedName>
</protein>
<comment type="caution">
    <text evidence="3">The sequence shown here is derived from an EMBL/GenBank/DDBJ whole genome shotgun (WGS) entry which is preliminary data.</text>
</comment>
<gene>
    <name evidence="3" type="ORF">NFX39_04310</name>
</gene>
<sequence length="161" mass="16894">MNNDGAVLSRKNRFEGSKQGNENQTNNGNHGGLLVFLVFVSLFLLASAPVYGMVRNQPKLTQETKTSSSSKSDSKKATKSATSNDDEEAASSSEASSSSSAQAAQQDAAAADANTAVLGANQTLYNFAVTHNTNAQAVINLNPGLTTQNYSQYAGQSLKIK</sequence>
<evidence type="ECO:0000313" key="4">
    <source>
        <dbReference type="Proteomes" id="UP001523234"/>
    </source>
</evidence>
<dbReference type="EMBL" id="JAMWYK010000004">
    <property type="protein sequence ID" value="MCO0832313.1"/>
    <property type="molecule type" value="Genomic_DNA"/>
</dbReference>
<evidence type="ECO:0000313" key="3">
    <source>
        <dbReference type="EMBL" id="MCO0832313.1"/>
    </source>
</evidence>
<keyword evidence="2" id="KW-0812">Transmembrane</keyword>
<dbReference type="Proteomes" id="UP001523234">
    <property type="component" value="Unassembled WGS sequence"/>
</dbReference>
<evidence type="ECO:0000256" key="2">
    <source>
        <dbReference type="SAM" id="Phobius"/>
    </source>
</evidence>
<feature type="transmembrane region" description="Helical" evidence="2">
    <location>
        <begin position="33"/>
        <end position="54"/>
    </location>
</feature>
<proteinExistence type="predicted"/>
<keyword evidence="2" id="KW-0472">Membrane</keyword>
<organism evidence="3 4">
    <name type="scientific">Fructobacillus apis</name>
    <dbReference type="NCBI Taxonomy" id="2935017"/>
    <lineage>
        <taxon>Bacteria</taxon>
        <taxon>Bacillati</taxon>
        <taxon>Bacillota</taxon>
        <taxon>Bacilli</taxon>
        <taxon>Lactobacillales</taxon>
        <taxon>Lactobacillaceae</taxon>
        <taxon>Fructobacillus</taxon>
    </lineage>
</organism>
<accession>A0ABT0ZQT2</accession>
<evidence type="ECO:0000256" key="1">
    <source>
        <dbReference type="SAM" id="MobiDB-lite"/>
    </source>
</evidence>
<name>A0ABT0ZQT2_9LACO</name>
<keyword evidence="2" id="KW-1133">Transmembrane helix</keyword>
<reference evidence="3 4" key="1">
    <citation type="submission" date="2022-06" db="EMBL/GenBank/DDBJ databases">
        <title>Fructobacillus taiwanensis sp. nov., isolated from the honeybee.</title>
        <authorList>
            <person name="Chen Y.-S."/>
            <person name="Wang L.-T."/>
            <person name="Lee Y.-S."/>
            <person name="Chang Y.-C."/>
            <person name="Wu H.-C."/>
            <person name="Liao C.-Y."/>
            <person name="Chen W.-H."/>
            <person name="Deng J.-N."/>
            <person name="Wang Y.-H."/>
        </authorList>
    </citation>
    <scope>NUCLEOTIDE SEQUENCE [LARGE SCALE GENOMIC DNA]</scope>
    <source>
        <strain evidence="3 4">W13</strain>
    </source>
</reference>
<feature type="compositionally biased region" description="Low complexity" evidence="1">
    <location>
        <begin position="90"/>
        <end position="107"/>
    </location>
</feature>
<feature type="compositionally biased region" description="Polar residues" evidence="1">
    <location>
        <begin position="18"/>
        <end position="27"/>
    </location>
</feature>
<dbReference type="RefSeq" id="WP_252443352.1">
    <property type="nucleotide sequence ID" value="NZ_JAMWYK010000004.1"/>
</dbReference>